<keyword evidence="4" id="KW-1185">Reference proteome</keyword>
<dbReference type="NCBIfam" id="TIGR02607">
    <property type="entry name" value="antidote_HigA"/>
    <property type="match status" value="1"/>
</dbReference>
<dbReference type="PATRIC" id="fig|1384054.3.peg.93"/>
<reference evidence="3 4" key="1">
    <citation type="submission" date="2013-09" db="EMBL/GenBank/DDBJ databases">
        <title>Genome sequencing of Arenimonas malthae.</title>
        <authorList>
            <person name="Chen F."/>
            <person name="Wang G."/>
        </authorList>
    </citation>
    <scope>NUCLEOTIDE SEQUENCE [LARGE SCALE GENOMIC DNA]</scope>
    <source>
        <strain evidence="3 4">CC-JY-1</strain>
    </source>
</reference>
<dbReference type="Pfam" id="PF06114">
    <property type="entry name" value="Peptidase_M78"/>
    <property type="match status" value="1"/>
</dbReference>
<sequence>MEPRTPGQLLASLLKERGWTKRTLAIVLGIDEATVTRLVSDKRPLSADLALQLEEVFGVAAERLLSLQKDYDLQLARIAYRSDPGRAIRAQIFGALPIAEMTKRGWLPGVVNVKDVASVEKAVATFFDAERIEDVEFLPHAARRTEVSVAATPLQLAWLYRVKAIAADMLVPPYSDAGGRALVTRLRPLLGSAEEARKVPRLLAEAGIRFVIVEALPGSKIDGACLWLGPTAPVIALSFRFDRIDNFWFVLRHELEHVLQHHGQATPILDVDLDGRTDEDVVDEERVANAAAAAFAVPPEKLSGFVARKAPYFAERDVLGFAATLGVHPGLVAGQLQHRTQRFDHFRNHLVKIRSIVAPGAMVDGWGDIAPVGL</sequence>
<organism evidence="3 4">
    <name type="scientific">Arenimonas malthae CC-JY-1</name>
    <dbReference type="NCBI Taxonomy" id="1384054"/>
    <lineage>
        <taxon>Bacteria</taxon>
        <taxon>Pseudomonadati</taxon>
        <taxon>Pseudomonadota</taxon>
        <taxon>Gammaproteobacteria</taxon>
        <taxon>Lysobacterales</taxon>
        <taxon>Lysobacteraceae</taxon>
        <taxon>Arenimonas</taxon>
    </lineage>
</organism>
<protein>
    <recommendedName>
        <fullName evidence="2">HTH cro/C1-type domain-containing protein</fullName>
    </recommendedName>
</protein>
<dbReference type="Proteomes" id="UP000029392">
    <property type="component" value="Unassembled WGS sequence"/>
</dbReference>
<comment type="similarity">
    <text evidence="1">Belongs to the short-chain fatty acyl-CoA assimilation regulator (ScfR) family.</text>
</comment>
<comment type="caution">
    <text evidence="3">The sequence shown here is derived from an EMBL/GenBank/DDBJ whole genome shotgun (WGS) entry which is preliminary data.</text>
</comment>
<dbReference type="RefSeq" id="WP_043799493.1">
    <property type="nucleotide sequence ID" value="NZ_AVCH01000001.1"/>
</dbReference>
<dbReference type="InterPro" id="IPR052345">
    <property type="entry name" value="Rad_response_metalloprotease"/>
</dbReference>
<dbReference type="AlphaFoldDB" id="A0A091BHR3"/>
<dbReference type="InterPro" id="IPR013430">
    <property type="entry name" value="Toxin_antidote_HigA"/>
</dbReference>
<evidence type="ECO:0000313" key="4">
    <source>
        <dbReference type="Proteomes" id="UP000029392"/>
    </source>
</evidence>
<proteinExistence type="inferred from homology"/>
<accession>A0A091BHR3</accession>
<dbReference type="PROSITE" id="PS50943">
    <property type="entry name" value="HTH_CROC1"/>
    <property type="match status" value="1"/>
</dbReference>
<feature type="domain" description="HTH cro/C1-type" evidence="2">
    <location>
        <begin position="10"/>
        <end position="64"/>
    </location>
</feature>
<dbReference type="InterPro" id="IPR001387">
    <property type="entry name" value="Cro/C1-type_HTH"/>
</dbReference>
<dbReference type="SMART" id="SM00530">
    <property type="entry name" value="HTH_XRE"/>
    <property type="match status" value="1"/>
</dbReference>
<dbReference type="Pfam" id="PF01381">
    <property type="entry name" value="HTH_3"/>
    <property type="match status" value="1"/>
</dbReference>
<dbReference type="SUPFAM" id="SSF47413">
    <property type="entry name" value="lambda repressor-like DNA-binding domains"/>
    <property type="match status" value="1"/>
</dbReference>
<dbReference type="PANTHER" id="PTHR43236:SF1">
    <property type="entry name" value="BLL7220 PROTEIN"/>
    <property type="match status" value="1"/>
</dbReference>
<evidence type="ECO:0000256" key="1">
    <source>
        <dbReference type="ARBA" id="ARBA00007227"/>
    </source>
</evidence>
<dbReference type="STRING" id="1384054.N790_00530"/>
<evidence type="ECO:0000313" key="3">
    <source>
        <dbReference type="EMBL" id="KFN52288.1"/>
    </source>
</evidence>
<dbReference type="OrthoDB" id="9793869at2"/>
<dbReference type="GO" id="GO:0003677">
    <property type="term" value="F:DNA binding"/>
    <property type="evidence" value="ECO:0007669"/>
    <property type="project" value="InterPro"/>
</dbReference>
<name>A0A091BHR3_9GAMM</name>
<dbReference type="CDD" id="cd00093">
    <property type="entry name" value="HTH_XRE"/>
    <property type="match status" value="1"/>
</dbReference>
<dbReference type="EMBL" id="AVCH01000001">
    <property type="protein sequence ID" value="KFN52288.1"/>
    <property type="molecule type" value="Genomic_DNA"/>
</dbReference>
<dbReference type="PANTHER" id="PTHR43236">
    <property type="entry name" value="ANTITOXIN HIGA1"/>
    <property type="match status" value="1"/>
</dbReference>
<dbReference type="eggNOG" id="COG3093">
    <property type="taxonomic scope" value="Bacteria"/>
</dbReference>
<dbReference type="Gene3D" id="1.10.260.40">
    <property type="entry name" value="lambda repressor-like DNA-binding domains"/>
    <property type="match status" value="1"/>
</dbReference>
<gene>
    <name evidence="3" type="ORF">N790_00530</name>
</gene>
<dbReference type="InterPro" id="IPR010359">
    <property type="entry name" value="IrrE_HExxH"/>
</dbReference>
<evidence type="ECO:0000259" key="2">
    <source>
        <dbReference type="PROSITE" id="PS50943"/>
    </source>
</evidence>
<dbReference type="InterPro" id="IPR010982">
    <property type="entry name" value="Lambda_DNA-bd_dom_sf"/>
</dbReference>